<reference evidence="3 4" key="1">
    <citation type="submission" date="2018-10" db="EMBL/GenBank/DDBJ databases">
        <title>Pan-genome distribution and transcriptional activeness of fungal secondary metabolism genes in Aspergillus section Fumigati.</title>
        <authorList>
            <person name="Takahashi H."/>
            <person name="Umemura M."/>
            <person name="Ninomiya A."/>
            <person name="Kusuya Y."/>
            <person name="Urayama S."/>
            <person name="Shimizu M."/>
            <person name="Watanabe A."/>
            <person name="Kamei K."/>
            <person name="Yaguchi T."/>
            <person name="Hagiwara D."/>
        </authorList>
    </citation>
    <scope>NUCLEOTIDE SEQUENCE [LARGE SCALE GENOMIC DNA]</scope>
    <source>
        <strain evidence="3 4">IFM 55266</strain>
    </source>
</reference>
<dbReference type="GO" id="GO:0016020">
    <property type="term" value="C:membrane"/>
    <property type="evidence" value="ECO:0007669"/>
    <property type="project" value="InterPro"/>
</dbReference>
<gene>
    <name evidence="3" type="ORF">Asppvi_001875</name>
</gene>
<dbReference type="Proteomes" id="UP001043456">
    <property type="component" value="Unassembled WGS sequence"/>
</dbReference>
<dbReference type="InterPro" id="IPR001190">
    <property type="entry name" value="SRCR"/>
</dbReference>
<organism evidence="3 4">
    <name type="scientific">Aspergillus pseudoviridinutans</name>
    <dbReference type="NCBI Taxonomy" id="1517512"/>
    <lineage>
        <taxon>Eukaryota</taxon>
        <taxon>Fungi</taxon>
        <taxon>Dikarya</taxon>
        <taxon>Ascomycota</taxon>
        <taxon>Pezizomycotina</taxon>
        <taxon>Eurotiomycetes</taxon>
        <taxon>Eurotiomycetidae</taxon>
        <taxon>Eurotiales</taxon>
        <taxon>Aspergillaceae</taxon>
        <taxon>Aspergillus</taxon>
        <taxon>Aspergillus subgen. Fumigati</taxon>
    </lineage>
</organism>
<dbReference type="EMBL" id="BHVY01000010">
    <property type="protein sequence ID" value="GIJ92597.1"/>
    <property type="molecule type" value="Genomic_DNA"/>
</dbReference>
<dbReference type="AlphaFoldDB" id="A0A9P3BJQ7"/>
<proteinExistence type="predicted"/>
<evidence type="ECO:0000313" key="4">
    <source>
        <dbReference type="Proteomes" id="UP001043456"/>
    </source>
</evidence>
<name>A0A9P3BJQ7_9EURO</name>
<feature type="chain" id="PRO_5040180927" description="SRCR domain-containing protein" evidence="1">
    <location>
        <begin position="17"/>
        <end position="248"/>
    </location>
</feature>
<accession>A0A9P3BJQ7</accession>
<comment type="caution">
    <text evidence="3">The sequence shown here is derived from an EMBL/GenBank/DDBJ whole genome shotgun (WGS) entry which is preliminary data.</text>
</comment>
<keyword evidence="1" id="KW-0732">Signal</keyword>
<evidence type="ECO:0000256" key="1">
    <source>
        <dbReference type="SAM" id="SignalP"/>
    </source>
</evidence>
<feature type="signal peptide" evidence="1">
    <location>
        <begin position="1"/>
        <end position="16"/>
    </location>
</feature>
<keyword evidence="4" id="KW-1185">Reference proteome</keyword>
<dbReference type="RefSeq" id="XP_043163343.1">
    <property type="nucleotide sequence ID" value="XM_043307408.1"/>
</dbReference>
<dbReference type="GeneID" id="67000487"/>
<evidence type="ECO:0000313" key="3">
    <source>
        <dbReference type="EMBL" id="GIJ92597.1"/>
    </source>
</evidence>
<dbReference type="PROSITE" id="PS50287">
    <property type="entry name" value="SRCR_2"/>
    <property type="match status" value="1"/>
</dbReference>
<evidence type="ECO:0000259" key="2">
    <source>
        <dbReference type="PROSITE" id="PS50287"/>
    </source>
</evidence>
<sequence length="248" mass="25265">MKLLLVLASTALAAWHKPLPGHFSLLARDFNGNCTARNTCSDCYGPGNIICDNAGCFNPKKWEQCCKNGFTCVAKDNSCCGDMGTGTPGTDGLIPFPTASSTASTDDTITCTRHQTNEECCTQNGRYPSLKWCSGSYPNQFCYNPKEQTCCSEGTVCFGEGCCGLVSASAITPDPALATALPGANNGSVSVSTWGMGATSATLGSSSAIATATATGHSSPSHSTNAALATGINGVLMGAGVIMAGLGL</sequence>
<dbReference type="OrthoDB" id="5409186at2759"/>
<feature type="domain" description="SRCR" evidence="2">
    <location>
        <begin position="27"/>
        <end position="158"/>
    </location>
</feature>
<protein>
    <recommendedName>
        <fullName evidence="2">SRCR domain-containing protein</fullName>
    </recommendedName>
</protein>